<dbReference type="InterPro" id="IPR013517">
    <property type="entry name" value="FG-GAP"/>
</dbReference>
<reference evidence="3 4" key="1">
    <citation type="submission" date="2019-07" db="EMBL/GenBank/DDBJ databases">
        <authorList>
            <person name="Huq M.A."/>
        </authorList>
    </citation>
    <scope>NUCLEOTIDE SEQUENCE [LARGE SCALE GENOMIC DNA]</scope>
    <source>
        <strain evidence="3 4">MAH-3</strain>
    </source>
</reference>
<keyword evidence="1 2" id="KW-0732">Signal</keyword>
<name>A0A556MYR4_9FLAO</name>
<dbReference type="Pfam" id="PF13517">
    <property type="entry name" value="FG-GAP_3"/>
    <property type="match status" value="1"/>
</dbReference>
<dbReference type="PANTHER" id="PTHR44103">
    <property type="entry name" value="PROPROTEIN CONVERTASE P"/>
    <property type="match status" value="1"/>
</dbReference>
<dbReference type="NCBIfam" id="TIGR04183">
    <property type="entry name" value="Por_Secre_tail"/>
    <property type="match status" value="1"/>
</dbReference>
<evidence type="ECO:0000256" key="1">
    <source>
        <dbReference type="ARBA" id="ARBA00022729"/>
    </source>
</evidence>
<dbReference type="PANTHER" id="PTHR44103:SF1">
    <property type="entry name" value="PROPROTEIN CONVERTASE P"/>
    <property type="match status" value="1"/>
</dbReference>
<dbReference type="OrthoDB" id="9816120at2"/>
<dbReference type="EMBL" id="VLPL01000004">
    <property type="protein sequence ID" value="TSJ44993.1"/>
    <property type="molecule type" value="Genomic_DNA"/>
</dbReference>
<proteinExistence type="predicted"/>
<comment type="caution">
    <text evidence="3">The sequence shown here is derived from an EMBL/GenBank/DDBJ whole genome shotgun (WGS) entry which is preliminary data.</text>
</comment>
<evidence type="ECO:0000256" key="2">
    <source>
        <dbReference type="SAM" id="SignalP"/>
    </source>
</evidence>
<feature type="chain" id="PRO_5022191070" evidence="2">
    <location>
        <begin position="21"/>
        <end position="751"/>
    </location>
</feature>
<dbReference type="Gene3D" id="2.130.10.130">
    <property type="entry name" value="Integrin alpha, N-terminal"/>
    <property type="match status" value="1"/>
</dbReference>
<accession>A0A556MYR4</accession>
<sequence>MKNVFIALISIIASSHPVLSQTYLGFEYNPNIPVKNGTTTLKNPWAGGINYGQFSTIDYNFDGLDDLVIFDRSGDEFVLMEHTINASVHGYQYVYKGFRFFPADCRYRAAFVDYDADGRKDLFTYGIGGVKVYRNIGNASVGLQWQLITDILQTDYAGDISNLYVSAGDIPAYTDVDFDGDMDVLTFHIGGQNLLYHQNQSMELYGIPDSLIFILKNQCWGKFSEDANSNDLFLNETAYPCENGDIPNPLRPENPGKEIENESITRHSGSTILAIDLNNNGVMDLILGDVSYPGISLLMNGGTAPNTNSAMISQTHDFPSAANPGYMQLFPAIYWEDVDFDGKKDLIVAPNARTVSENQKSVQFFKNTGTNALPNFVFQENNFLQKDMIDHGLGSIPVLVDENGDGLKDLLVANFVRYKPTLNLESVFQLYRNTGTASNPEFTLVNNDYLGLSSLGLGLRAVPTFGDLDGDGDSDLIIGQENGNLVRFTNNAGSGNSLSFGAATPLTDHNGTTINVVSYAFPQLFDLNKDGLLDLVIGRKTGEISYYQNTGTGSNPIFTLITQNLGQVDISPNPDGYAAPHFFRENDTTHLFVGAYNGKLNYYRNIDGHLTDGDTFSLYSDSYLDLETGLYSTVFVNDIDGNGFLNLFVGQDLGGLFLFEADPLSTSSLNEWKAESNLVLFPNPGNQWVQVLAKNGSSSGLELHGVYNNLGQKQFVALSGTTIDVSDLSSGSYYFVLEMNGRIEHLNFIKN</sequence>
<feature type="signal peptide" evidence="2">
    <location>
        <begin position="1"/>
        <end position="20"/>
    </location>
</feature>
<gene>
    <name evidence="3" type="ORF">FO442_10380</name>
</gene>
<evidence type="ECO:0000313" key="4">
    <source>
        <dbReference type="Proteomes" id="UP000316008"/>
    </source>
</evidence>
<dbReference type="InterPro" id="IPR028994">
    <property type="entry name" value="Integrin_alpha_N"/>
</dbReference>
<dbReference type="AlphaFoldDB" id="A0A556MYR4"/>
<organism evidence="3 4">
    <name type="scientific">Fluviicola chungangensis</name>
    <dbReference type="NCBI Taxonomy" id="2597671"/>
    <lineage>
        <taxon>Bacteria</taxon>
        <taxon>Pseudomonadati</taxon>
        <taxon>Bacteroidota</taxon>
        <taxon>Flavobacteriia</taxon>
        <taxon>Flavobacteriales</taxon>
        <taxon>Crocinitomicaceae</taxon>
        <taxon>Fluviicola</taxon>
    </lineage>
</organism>
<dbReference type="Proteomes" id="UP000316008">
    <property type="component" value="Unassembled WGS sequence"/>
</dbReference>
<dbReference type="InterPro" id="IPR026444">
    <property type="entry name" value="Secre_tail"/>
</dbReference>
<keyword evidence="4" id="KW-1185">Reference proteome</keyword>
<dbReference type="RefSeq" id="WP_144333114.1">
    <property type="nucleotide sequence ID" value="NZ_VLPL01000004.1"/>
</dbReference>
<evidence type="ECO:0000313" key="3">
    <source>
        <dbReference type="EMBL" id="TSJ44993.1"/>
    </source>
</evidence>
<dbReference type="SUPFAM" id="SSF69318">
    <property type="entry name" value="Integrin alpha N-terminal domain"/>
    <property type="match status" value="3"/>
</dbReference>
<protein>
    <submittedName>
        <fullName evidence="3">T9SS type A sorting domain-containing protein</fullName>
    </submittedName>
</protein>